<sequence>MEPAVWLPAQARAWVQVRRQVAIQAHKQAQMASTQSQMQAQVTKTVPPQACMGAEEAGARELVQRRAGLDVGMFGTWKEISGTGGDADEDKMLGDLIIQEEMEYWDSVMWPDEDKISPKDVWLRKVSKPWEVNSPAGGRGKNRKSWLDKHAHIIAEVVHSTMDGPPGMEGTVAYPAKLMDVFNVAATLEASCGFEPVASDIGSTYQEMLPEHLQPDAWKAWQKACFPATLPVAVGAQGASPSSTERRSRQPSGVPYEAINWDSRATRGLGGTFGFVWGLAIWAANLGLINHVWHWNALATDVREVFHVLARKFCQEEAQGGPTGIGMSVTEGACVMRGLASAVSTSGLITAQASICAGNMSGELSAMAQGEDGNVCAQAQAAVLLAEDSAWRVRRESQKLQESKQHAEAIEASKKKRRKVAGNPDVPDPDLNYGHGSGMESMPKYTGERGCATLRENGGAVAPVCGGSWGSIDCQCSGWQGLFNFWTLLHINGLVVKWSDVCGFPRAKTETTGATTSSIRKVVTAAGAGPSVTTGTPDQQTDDWYKDDNAISAQQPPGPSRDDGLDGFRTLLSRTTDDDDTPLDLSSGGLATPVSDSWQKLELAHIFDFGNEEWSRKVSLHPLHNLAMEEKLYELVEFGPEPGGEEGVPLHSHGARTGTEIGLLSDSTADTLLT</sequence>
<dbReference type="Proteomes" id="UP000814128">
    <property type="component" value="Unassembled WGS sequence"/>
</dbReference>
<name>A0ACB8Q465_9AGAM</name>
<reference evidence="1" key="1">
    <citation type="submission" date="2021-02" db="EMBL/GenBank/DDBJ databases">
        <authorList>
            <consortium name="DOE Joint Genome Institute"/>
            <person name="Ahrendt S."/>
            <person name="Looney B.P."/>
            <person name="Miyauchi S."/>
            <person name="Morin E."/>
            <person name="Drula E."/>
            <person name="Courty P.E."/>
            <person name="Chicoki N."/>
            <person name="Fauchery L."/>
            <person name="Kohler A."/>
            <person name="Kuo A."/>
            <person name="Labutti K."/>
            <person name="Pangilinan J."/>
            <person name="Lipzen A."/>
            <person name="Riley R."/>
            <person name="Andreopoulos W."/>
            <person name="He G."/>
            <person name="Johnson J."/>
            <person name="Barry K.W."/>
            <person name="Grigoriev I.V."/>
            <person name="Nagy L."/>
            <person name="Hibbett D."/>
            <person name="Henrissat B."/>
            <person name="Matheny P.B."/>
            <person name="Labbe J."/>
            <person name="Martin F."/>
        </authorList>
    </citation>
    <scope>NUCLEOTIDE SEQUENCE</scope>
    <source>
        <strain evidence="1">EC-137</strain>
    </source>
</reference>
<evidence type="ECO:0000313" key="2">
    <source>
        <dbReference type="Proteomes" id="UP000814128"/>
    </source>
</evidence>
<protein>
    <submittedName>
        <fullName evidence="1">Uncharacterized protein</fullName>
    </submittedName>
</protein>
<reference evidence="1" key="2">
    <citation type="journal article" date="2022" name="New Phytol.">
        <title>Evolutionary transition to the ectomycorrhizal habit in the genomes of a hyperdiverse lineage of mushroom-forming fungi.</title>
        <authorList>
            <person name="Looney B."/>
            <person name="Miyauchi S."/>
            <person name="Morin E."/>
            <person name="Drula E."/>
            <person name="Courty P.E."/>
            <person name="Kohler A."/>
            <person name="Kuo A."/>
            <person name="LaButti K."/>
            <person name="Pangilinan J."/>
            <person name="Lipzen A."/>
            <person name="Riley R."/>
            <person name="Andreopoulos W."/>
            <person name="He G."/>
            <person name="Johnson J."/>
            <person name="Nolan M."/>
            <person name="Tritt A."/>
            <person name="Barry K.W."/>
            <person name="Grigoriev I.V."/>
            <person name="Nagy L.G."/>
            <person name="Hibbett D."/>
            <person name="Henrissat B."/>
            <person name="Matheny P.B."/>
            <person name="Labbe J."/>
            <person name="Martin F.M."/>
        </authorList>
    </citation>
    <scope>NUCLEOTIDE SEQUENCE</scope>
    <source>
        <strain evidence="1">EC-137</strain>
    </source>
</reference>
<evidence type="ECO:0000313" key="1">
    <source>
        <dbReference type="EMBL" id="KAI0026544.1"/>
    </source>
</evidence>
<gene>
    <name evidence="1" type="ORF">K488DRAFT_75266</name>
</gene>
<organism evidence="1 2">
    <name type="scientific">Vararia minispora EC-137</name>
    <dbReference type="NCBI Taxonomy" id="1314806"/>
    <lineage>
        <taxon>Eukaryota</taxon>
        <taxon>Fungi</taxon>
        <taxon>Dikarya</taxon>
        <taxon>Basidiomycota</taxon>
        <taxon>Agaricomycotina</taxon>
        <taxon>Agaricomycetes</taxon>
        <taxon>Russulales</taxon>
        <taxon>Lachnocladiaceae</taxon>
        <taxon>Vararia</taxon>
    </lineage>
</organism>
<dbReference type="EMBL" id="MU274420">
    <property type="protein sequence ID" value="KAI0026544.1"/>
    <property type="molecule type" value="Genomic_DNA"/>
</dbReference>
<keyword evidence="2" id="KW-1185">Reference proteome</keyword>
<proteinExistence type="predicted"/>
<comment type="caution">
    <text evidence="1">The sequence shown here is derived from an EMBL/GenBank/DDBJ whole genome shotgun (WGS) entry which is preliminary data.</text>
</comment>
<accession>A0ACB8Q465</accession>